<sequence>MTAATLSFGILGPVELRSRERRLELTSTKQQALLGAGLLNANTVVSAGRLVDAIWGERPPPSATALVQTYVSALRRIMVPLAPDGPSPIVTRAPGYVVRVADGELDLHAFELLSAEGERAAAGGDHRRAAALFREALGHWRGPAFDGLDTPLFRAAAARLDEARLAVLERRIDADTHVGPTGGLVAELTELVAAHPLRERLRGSLMRSLYQLGRQAEALAVFQEGYAVLREELGIEPGPELRVLHHKILDADPALMTAAPPASPAPAVPAGDPPRQLPPPPPQFVGRTAETVELGPDDRPSLTVISGPPGVGKSALALTVAGAARDLFPDGQLFVPVRAYGPGRPTAVADALAMLLRSLGVPARLPETVDELAALLRTTLIGRRVLIVLDDVGGATEVRPFLSPHPGTAVLVTSRPRLPSLDVTRAVHLGPLPPADALRLLAGSVGADRVAAEPGAAADVVRVCEGLPLALRAAGARLAGRPRWRLADLARRVLDDQRRLDELAAGDLDVRTSIDGSYRRLGEPEAELFRRLGRLSGPEFSAEAVNRLIGSPVAYAERIADRLVEAQLLDHADADGDEQHYKMSVLTFLFAREVSL</sequence>
<reference evidence="8" key="1">
    <citation type="submission" date="2022-11" db="EMBL/GenBank/DDBJ databases">
        <authorList>
            <person name="Somphong A."/>
            <person name="Phongsopitanun W."/>
        </authorList>
    </citation>
    <scope>NUCLEOTIDE SEQUENCE</scope>
    <source>
        <strain evidence="8">Pm04-4</strain>
    </source>
</reference>
<evidence type="ECO:0000259" key="7">
    <source>
        <dbReference type="PROSITE" id="PS51755"/>
    </source>
</evidence>
<keyword evidence="9" id="KW-1185">Reference proteome</keyword>
<dbReference type="InterPro" id="IPR027417">
    <property type="entry name" value="P-loop_NTPase"/>
</dbReference>
<dbReference type="InterPro" id="IPR005158">
    <property type="entry name" value="BTAD"/>
</dbReference>
<evidence type="ECO:0000256" key="4">
    <source>
        <dbReference type="ARBA" id="ARBA00023163"/>
    </source>
</evidence>
<dbReference type="InterPro" id="IPR003593">
    <property type="entry name" value="AAA+_ATPase"/>
</dbReference>
<dbReference type="PANTHER" id="PTHR35807:SF1">
    <property type="entry name" value="TRANSCRIPTIONAL REGULATOR REDD"/>
    <property type="match status" value="1"/>
</dbReference>
<keyword evidence="2" id="KW-0805">Transcription regulation</keyword>
<dbReference type="SMART" id="SM00862">
    <property type="entry name" value="Trans_reg_C"/>
    <property type="match status" value="1"/>
</dbReference>
<proteinExistence type="inferred from homology"/>
<evidence type="ECO:0000256" key="6">
    <source>
        <dbReference type="SAM" id="MobiDB-lite"/>
    </source>
</evidence>
<dbReference type="SMART" id="SM01043">
    <property type="entry name" value="BTAD"/>
    <property type="match status" value="1"/>
</dbReference>
<dbReference type="InterPro" id="IPR051677">
    <property type="entry name" value="AfsR-DnrI-RedD_regulator"/>
</dbReference>
<dbReference type="PROSITE" id="PS51755">
    <property type="entry name" value="OMPR_PHOB"/>
    <property type="match status" value="1"/>
</dbReference>
<comment type="similarity">
    <text evidence="1">Belongs to the AfsR/DnrI/RedD regulatory family.</text>
</comment>
<comment type="caution">
    <text evidence="8">The sequence shown here is derived from an EMBL/GenBank/DDBJ whole genome shotgun (WGS) entry which is preliminary data.</text>
</comment>
<dbReference type="RefSeq" id="WP_267568111.1">
    <property type="nucleotide sequence ID" value="NZ_JAPNTZ010000016.1"/>
</dbReference>
<dbReference type="EMBL" id="JAPNTZ010000016">
    <property type="protein sequence ID" value="MCY1143580.1"/>
    <property type="molecule type" value="Genomic_DNA"/>
</dbReference>
<evidence type="ECO:0000256" key="3">
    <source>
        <dbReference type="ARBA" id="ARBA00023125"/>
    </source>
</evidence>
<gene>
    <name evidence="8" type="ORF">OWR29_36740</name>
</gene>
<dbReference type="Gene3D" id="1.10.10.10">
    <property type="entry name" value="Winged helix-like DNA-binding domain superfamily/Winged helix DNA-binding domain"/>
    <property type="match status" value="1"/>
</dbReference>
<dbReference type="SMART" id="SM00382">
    <property type="entry name" value="AAA"/>
    <property type="match status" value="1"/>
</dbReference>
<evidence type="ECO:0000256" key="1">
    <source>
        <dbReference type="ARBA" id="ARBA00005820"/>
    </source>
</evidence>
<dbReference type="InterPro" id="IPR011990">
    <property type="entry name" value="TPR-like_helical_dom_sf"/>
</dbReference>
<dbReference type="Pfam" id="PF03704">
    <property type="entry name" value="BTAD"/>
    <property type="match status" value="1"/>
</dbReference>
<dbReference type="SUPFAM" id="SSF48452">
    <property type="entry name" value="TPR-like"/>
    <property type="match status" value="1"/>
</dbReference>
<dbReference type="SUPFAM" id="SSF52540">
    <property type="entry name" value="P-loop containing nucleoside triphosphate hydrolases"/>
    <property type="match status" value="1"/>
</dbReference>
<keyword evidence="3 5" id="KW-0238">DNA-binding</keyword>
<dbReference type="SUPFAM" id="SSF46894">
    <property type="entry name" value="C-terminal effector domain of the bipartite response regulators"/>
    <property type="match status" value="1"/>
</dbReference>
<feature type="region of interest" description="Disordered" evidence="6">
    <location>
        <begin position="257"/>
        <end position="278"/>
    </location>
</feature>
<evidence type="ECO:0000313" key="9">
    <source>
        <dbReference type="Proteomes" id="UP001151002"/>
    </source>
</evidence>
<evidence type="ECO:0000256" key="5">
    <source>
        <dbReference type="PROSITE-ProRule" id="PRU01091"/>
    </source>
</evidence>
<feature type="compositionally biased region" description="Pro residues" evidence="6">
    <location>
        <begin position="261"/>
        <end position="278"/>
    </location>
</feature>
<dbReference type="PANTHER" id="PTHR35807">
    <property type="entry name" value="TRANSCRIPTIONAL REGULATOR REDD-RELATED"/>
    <property type="match status" value="1"/>
</dbReference>
<dbReference type="InterPro" id="IPR001867">
    <property type="entry name" value="OmpR/PhoB-type_DNA-bd"/>
</dbReference>
<feature type="domain" description="OmpR/PhoB-type" evidence="7">
    <location>
        <begin position="1"/>
        <end position="100"/>
    </location>
</feature>
<feature type="DNA-binding region" description="OmpR/PhoB-type" evidence="5">
    <location>
        <begin position="1"/>
        <end position="100"/>
    </location>
</feature>
<dbReference type="InterPro" id="IPR016032">
    <property type="entry name" value="Sig_transdc_resp-reg_C-effctor"/>
</dbReference>
<name>A0ABT4BDB1_9ACTN</name>
<organism evidence="8 9">
    <name type="scientific">Paractinoplanes pyxinae</name>
    <dbReference type="NCBI Taxonomy" id="2997416"/>
    <lineage>
        <taxon>Bacteria</taxon>
        <taxon>Bacillati</taxon>
        <taxon>Actinomycetota</taxon>
        <taxon>Actinomycetes</taxon>
        <taxon>Micromonosporales</taxon>
        <taxon>Micromonosporaceae</taxon>
        <taxon>Paractinoplanes</taxon>
    </lineage>
</organism>
<evidence type="ECO:0000313" key="8">
    <source>
        <dbReference type="EMBL" id="MCY1143580.1"/>
    </source>
</evidence>
<dbReference type="Gene3D" id="1.25.40.10">
    <property type="entry name" value="Tetratricopeptide repeat domain"/>
    <property type="match status" value="1"/>
</dbReference>
<dbReference type="PRINTS" id="PR00364">
    <property type="entry name" value="DISEASERSIST"/>
</dbReference>
<accession>A0ABT4BDB1</accession>
<keyword evidence="4" id="KW-0804">Transcription</keyword>
<dbReference type="InterPro" id="IPR036388">
    <property type="entry name" value="WH-like_DNA-bd_sf"/>
</dbReference>
<protein>
    <submittedName>
        <fullName evidence="8">AfsR/SARP family transcriptional regulator</fullName>
    </submittedName>
</protein>
<dbReference type="CDD" id="cd15831">
    <property type="entry name" value="BTAD"/>
    <property type="match status" value="1"/>
</dbReference>
<dbReference type="Proteomes" id="UP001151002">
    <property type="component" value="Unassembled WGS sequence"/>
</dbReference>
<evidence type="ECO:0000256" key="2">
    <source>
        <dbReference type="ARBA" id="ARBA00023015"/>
    </source>
</evidence>
<dbReference type="Gene3D" id="3.40.50.300">
    <property type="entry name" value="P-loop containing nucleotide triphosphate hydrolases"/>
    <property type="match status" value="1"/>
</dbReference>